<gene>
    <name evidence="4" type="ORF">PHAVU_003G247400g</name>
</gene>
<proteinExistence type="predicted"/>
<dbReference type="Gramene" id="ESW27959">
    <property type="protein sequence ID" value="ESW27959"/>
    <property type="gene ID" value="PHAVU_003G247400g"/>
</dbReference>
<dbReference type="CDD" id="cd00267">
    <property type="entry name" value="ABC_ATPase"/>
    <property type="match status" value="1"/>
</dbReference>
<dbReference type="InterPro" id="IPR036388">
    <property type="entry name" value="WH-like_DNA-bd_sf"/>
</dbReference>
<dbReference type="AlphaFoldDB" id="V7CCS9"/>
<keyword evidence="2" id="KW-0611">Plant defense</keyword>
<dbReference type="SUPFAM" id="SSF52540">
    <property type="entry name" value="P-loop containing nucleoside triphosphate hydrolases"/>
    <property type="match status" value="1"/>
</dbReference>
<dbReference type="Gene3D" id="3.80.10.10">
    <property type="entry name" value="Ribonuclease Inhibitor"/>
    <property type="match status" value="1"/>
</dbReference>
<accession>V7CCS9</accession>
<keyword evidence="1" id="KW-0677">Repeat</keyword>
<evidence type="ECO:0000313" key="4">
    <source>
        <dbReference type="EMBL" id="ESW27959.1"/>
    </source>
</evidence>
<dbReference type="EMBL" id="CM002290">
    <property type="protein sequence ID" value="ESW27959.1"/>
    <property type="molecule type" value="Genomic_DNA"/>
</dbReference>
<dbReference type="OrthoDB" id="2016095at2759"/>
<dbReference type="Pfam" id="PF00931">
    <property type="entry name" value="NB-ARC"/>
    <property type="match status" value="1"/>
</dbReference>
<organism evidence="4 5">
    <name type="scientific">Phaseolus vulgaris</name>
    <name type="common">Kidney bean</name>
    <name type="synonym">French bean</name>
    <dbReference type="NCBI Taxonomy" id="3885"/>
    <lineage>
        <taxon>Eukaryota</taxon>
        <taxon>Viridiplantae</taxon>
        <taxon>Streptophyta</taxon>
        <taxon>Embryophyta</taxon>
        <taxon>Tracheophyta</taxon>
        <taxon>Spermatophyta</taxon>
        <taxon>Magnoliopsida</taxon>
        <taxon>eudicotyledons</taxon>
        <taxon>Gunneridae</taxon>
        <taxon>Pentapetalae</taxon>
        <taxon>rosids</taxon>
        <taxon>fabids</taxon>
        <taxon>Fabales</taxon>
        <taxon>Fabaceae</taxon>
        <taxon>Papilionoideae</taxon>
        <taxon>50 kb inversion clade</taxon>
        <taxon>NPAAA clade</taxon>
        <taxon>indigoferoid/millettioid clade</taxon>
        <taxon>Phaseoleae</taxon>
        <taxon>Phaseolus</taxon>
    </lineage>
</organism>
<reference evidence="5" key="1">
    <citation type="journal article" date="2014" name="Nat. Genet.">
        <title>A reference genome for common bean and genome-wide analysis of dual domestications.</title>
        <authorList>
            <person name="Schmutz J."/>
            <person name="McClean P.E."/>
            <person name="Mamidi S."/>
            <person name="Wu G.A."/>
            <person name="Cannon S.B."/>
            <person name="Grimwood J."/>
            <person name="Jenkins J."/>
            <person name="Shu S."/>
            <person name="Song Q."/>
            <person name="Chavarro C."/>
            <person name="Torres-Torres M."/>
            <person name="Geffroy V."/>
            <person name="Moghaddam S.M."/>
            <person name="Gao D."/>
            <person name="Abernathy B."/>
            <person name="Barry K."/>
            <person name="Blair M."/>
            <person name="Brick M.A."/>
            <person name="Chovatia M."/>
            <person name="Gepts P."/>
            <person name="Goodstein D.M."/>
            <person name="Gonzales M."/>
            <person name="Hellsten U."/>
            <person name="Hyten D.L."/>
            <person name="Jia G."/>
            <person name="Kelly J.D."/>
            <person name="Kudrna D."/>
            <person name="Lee R."/>
            <person name="Richard M.M."/>
            <person name="Miklas P.N."/>
            <person name="Osorno J.M."/>
            <person name="Rodrigues J."/>
            <person name="Thareau V."/>
            <person name="Urrea C.A."/>
            <person name="Wang M."/>
            <person name="Yu Y."/>
            <person name="Zhang M."/>
            <person name="Wing R.A."/>
            <person name="Cregan P.B."/>
            <person name="Rokhsar D.S."/>
            <person name="Jackson S.A."/>
        </authorList>
    </citation>
    <scope>NUCLEOTIDE SEQUENCE [LARGE SCALE GENOMIC DNA]</scope>
    <source>
        <strain evidence="5">cv. G19833</strain>
    </source>
</reference>
<dbReference type="InterPro" id="IPR042197">
    <property type="entry name" value="Apaf_helical"/>
</dbReference>
<dbReference type="eggNOG" id="ENOG502QSSA">
    <property type="taxonomic scope" value="Eukaryota"/>
</dbReference>
<name>V7CCS9_PHAVU</name>
<dbReference type="GO" id="GO:0043531">
    <property type="term" value="F:ADP binding"/>
    <property type="evidence" value="ECO:0007669"/>
    <property type="project" value="InterPro"/>
</dbReference>
<dbReference type="InterPro" id="IPR027417">
    <property type="entry name" value="P-loop_NTPase"/>
</dbReference>
<dbReference type="SUPFAM" id="SSF52047">
    <property type="entry name" value="RNI-like"/>
    <property type="match status" value="1"/>
</dbReference>
<feature type="domain" description="NB-ARC" evidence="3">
    <location>
        <begin position="30"/>
        <end position="157"/>
    </location>
</feature>
<evidence type="ECO:0000256" key="1">
    <source>
        <dbReference type="ARBA" id="ARBA00022737"/>
    </source>
</evidence>
<dbReference type="Gene3D" id="1.10.10.10">
    <property type="entry name" value="Winged helix-like DNA-binding domain superfamily/Winged helix DNA-binding domain"/>
    <property type="match status" value="1"/>
</dbReference>
<dbReference type="InterPro" id="IPR032675">
    <property type="entry name" value="LRR_dom_sf"/>
</dbReference>
<dbReference type="Gene3D" id="1.10.8.430">
    <property type="entry name" value="Helical domain of apoptotic protease-activating factors"/>
    <property type="match status" value="1"/>
</dbReference>
<dbReference type="InterPro" id="IPR002182">
    <property type="entry name" value="NB-ARC"/>
</dbReference>
<evidence type="ECO:0000256" key="2">
    <source>
        <dbReference type="ARBA" id="ARBA00022821"/>
    </source>
</evidence>
<dbReference type="PANTHER" id="PTHR36766">
    <property type="entry name" value="PLANT BROAD-SPECTRUM MILDEW RESISTANCE PROTEIN RPW8"/>
    <property type="match status" value="1"/>
</dbReference>
<dbReference type="SMR" id="V7CCS9"/>
<dbReference type="Proteomes" id="UP000000226">
    <property type="component" value="Chromosome 3"/>
</dbReference>
<keyword evidence="5" id="KW-1185">Reference proteome</keyword>
<dbReference type="OMA" id="ATMFETH"/>
<evidence type="ECO:0000313" key="5">
    <source>
        <dbReference type="Proteomes" id="UP000000226"/>
    </source>
</evidence>
<dbReference type="PANTHER" id="PTHR36766:SF21">
    <property type="entry name" value="NB-ARC DOMAIN DISEASE RESISTANCE PROTEIN"/>
    <property type="match status" value="1"/>
</dbReference>
<protein>
    <recommendedName>
        <fullName evidence="3">NB-ARC domain-containing protein</fullName>
    </recommendedName>
</protein>
<evidence type="ECO:0000259" key="3">
    <source>
        <dbReference type="Pfam" id="PF00931"/>
    </source>
</evidence>
<dbReference type="PRINTS" id="PR00364">
    <property type="entry name" value="DISEASERSIST"/>
</dbReference>
<dbReference type="Gene3D" id="3.40.50.300">
    <property type="entry name" value="P-loop containing nucleotide triphosphate hydrolases"/>
    <property type="match status" value="1"/>
</dbReference>
<sequence length="680" mass="77108">MEETAQQIKRPFGIPEKPEFTVGLDVPLSKLKTNVLSEGVSVTVLTGLGGSGKTTLATMLCWDEQVIGKFKENILFVTFSKAPNLKIIVERLLEHFGYEVPEFQSDGDAIHQLVLLPRKIDANPMLLVLDDVWPGSEAVIEKLKFHILDYKILVTSRVAFPRLCTSLVLKPLVLQDAITLFRYHAFLERGSSNIPDEDLVQKVVRHCKGSPIAIKVIGRSLSNQCIELWQKMVEELSQGHSILDSNTELLTSLQKILDVLEDNPIIKECFMDLALFPQHQRIPVAALIDMWVELYGLDNYGIKAIAIVNRLDSMNLANVLVTRKNTSDTDSYYYTNHFIVVHDILRDLALHQSNQAQIELRKRLIIDINETKPEGCLGKKQQGMMIRTLSQKTQKIAARTLSISTDETLTSYWWHLQPAQAEVLILNIRTNQCSFPKFLKEMSKLKVLIVMNYGFHPCELIDFDLLGSLSVLKRMRLERISIPSFVTLKNLKKLSLYLCDTRQAFENSNMIISDAFPNLEDLSIEYSKYMVELPKGLCNITSLKMLSISNCHKLSTLPQEIGNLENLKLLRLSSCTDLEGIPHSVGRLSNLKHMDISNCINLPKLPDEFGNLCNLRILYMTSCARCELPSSIINLQNLKEVVCDEETAVSWEAFKPMLPNLKIDVPQLDVNLNWLHAMHT</sequence>
<dbReference type="GO" id="GO:0006952">
    <property type="term" value="P:defense response"/>
    <property type="evidence" value="ECO:0007669"/>
    <property type="project" value="UniProtKB-KW"/>
</dbReference>